<evidence type="ECO:0000256" key="2">
    <source>
        <dbReference type="ARBA" id="ARBA00023242"/>
    </source>
</evidence>
<comment type="caution">
    <text evidence="6">The sequence shown here is derived from an EMBL/GenBank/DDBJ whole genome shotgun (WGS) entry which is preliminary data.</text>
</comment>
<reference evidence="6 7" key="1">
    <citation type="journal article" date="2019" name="Sci. Rep.">
        <title>Comparative genomics of chytrid fungi reveal insights into the obligate biotrophic and pathogenic lifestyle of Synchytrium endobioticum.</title>
        <authorList>
            <person name="van de Vossenberg B.T.L.H."/>
            <person name="Warris S."/>
            <person name="Nguyen H.D.T."/>
            <person name="van Gent-Pelzer M.P.E."/>
            <person name="Joly D.L."/>
            <person name="van de Geest H.C."/>
            <person name="Bonants P.J.M."/>
            <person name="Smith D.S."/>
            <person name="Levesque C.A."/>
            <person name="van der Lee T.A.J."/>
        </authorList>
    </citation>
    <scope>NUCLEOTIDE SEQUENCE [LARGE SCALE GENOMIC DNA]</scope>
    <source>
        <strain evidence="6 7">CBS 809.83</strain>
    </source>
</reference>
<gene>
    <name evidence="6" type="ORF">PhCBS80983_g02529</name>
</gene>
<dbReference type="EMBL" id="QEAQ01000026">
    <property type="protein sequence ID" value="TPX59352.1"/>
    <property type="molecule type" value="Genomic_DNA"/>
</dbReference>
<feature type="region of interest" description="Disordered" evidence="3">
    <location>
        <begin position="738"/>
        <end position="761"/>
    </location>
</feature>
<feature type="compositionally biased region" description="Basic and acidic residues" evidence="3">
    <location>
        <begin position="894"/>
        <end position="914"/>
    </location>
</feature>
<comment type="subcellular location">
    <subcellularLocation>
        <location evidence="1">Nucleus</location>
    </subcellularLocation>
</comment>
<feature type="domain" description="NuBaID C-terminal" evidence="5">
    <location>
        <begin position="145"/>
        <end position="232"/>
    </location>
</feature>
<dbReference type="STRING" id="109895.A0A507E646"/>
<feature type="compositionally biased region" description="Basic and acidic residues" evidence="3">
    <location>
        <begin position="422"/>
        <end position="450"/>
    </location>
</feature>
<evidence type="ECO:0000256" key="3">
    <source>
        <dbReference type="SAM" id="MobiDB-lite"/>
    </source>
</evidence>
<accession>A0A507E646</accession>
<evidence type="ECO:0000313" key="6">
    <source>
        <dbReference type="EMBL" id="TPX59352.1"/>
    </source>
</evidence>
<keyword evidence="7" id="KW-1185">Reference proteome</keyword>
<feature type="region of interest" description="Disordered" evidence="3">
    <location>
        <begin position="774"/>
        <end position="1151"/>
    </location>
</feature>
<feature type="region of interest" description="Disordered" evidence="3">
    <location>
        <begin position="365"/>
        <end position="389"/>
    </location>
</feature>
<organism evidence="6 7">
    <name type="scientific">Powellomyces hirtus</name>
    <dbReference type="NCBI Taxonomy" id="109895"/>
    <lineage>
        <taxon>Eukaryota</taxon>
        <taxon>Fungi</taxon>
        <taxon>Fungi incertae sedis</taxon>
        <taxon>Chytridiomycota</taxon>
        <taxon>Chytridiomycota incertae sedis</taxon>
        <taxon>Chytridiomycetes</taxon>
        <taxon>Spizellomycetales</taxon>
        <taxon>Powellomycetaceae</taxon>
        <taxon>Powellomyces</taxon>
    </lineage>
</organism>
<evidence type="ECO:0008006" key="8">
    <source>
        <dbReference type="Google" id="ProtNLM"/>
    </source>
</evidence>
<dbReference type="InterPro" id="IPR013909">
    <property type="entry name" value="NuBaID_C"/>
</dbReference>
<proteinExistence type="predicted"/>
<evidence type="ECO:0000313" key="7">
    <source>
        <dbReference type="Proteomes" id="UP000318582"/>
    </source>
</evidence>
<feature type="compositionally biased region" description="Acidic residues" evidence="3">
    <location>
        <begin position="1019"/>
        <end position="1058"/>
    </location>
</feature>
<dbReference type="Proteomes" id="UP000318582">
    <property type="component" value="Unassembled WGS sequence"/>
</dbReference>
<feature type="region of interest" description="Disordered" evidence="3">
    <location>
        <begin position="407"/>
        <end position="612"/>
    </location>
</feature>
<dbReference type="InterPro" id="IPR012935">
    <property type="entry name" value="NuBaID_N"/>
</dbReference>
<dbReference type="GO" id="GO:0005634">
    <property type="term" value="C:nucleus"/>
    <property type="evidence" value="ECO:0007669"/>
    <property type="project" value="UniProtKB-SubCell"/>
</dbReference>
<name>A0A507E646_9FUNG</name>
<feature type="compositionally biased region" description="Polar residues" evidence="3">
    <location>
        <begin position="373"/>
        <end position="385"/>
    </location>
</feature>
<dbReference type="GO" id="GO:0008270">
    <property type="term" value="F:zinc ion binding"/>
    <property type="evidence" value="ECO:0007669"/>
    <property type="project" value="InterPro"/>
</dbReference>
<sequence>MISKRKLDEAIGSLSGSLPAGSAKIQLKDSNLYRRLVTFKINISIMCATQELVTQYDQQLQQAHDSGCPWAMHSMDESSYRFPLTSPPQANQIFRLRYDELLSHPSDVPVAVLKNESERPLHISSIITSLSLKMHAESAVGNACVLLALFGWEFEDLGAFRFLKCSLCARRAGLWNFSKICSSERRPAEGPHKRTKLTRSGIPASIPAEFDVSEQHRWFCPWIHIGRDTGQHKAGWVATVDSVQPPRMRQNLVQSPMLDSMSRPASPAPSLPPHGERMEVQSKPLRPAISPIARETTPAKAAFQEDEVPRVHSQLNVAESFSPRPSDAPLPLTLPAGGPISIEEFEDSPAQQPVILIEQLPPSFSGIGEAVSPNKSGSTQPSGFSPQPEIVVPSELKTLANGKDNSKAYQNEILADESTSVARDEFEQPQSEVRESEPDISHSQSHESPLRPEQVASDHNGPVPLLEKGADIADELQDVSLNASPSNLPEWKQKVDQPTHVESKCEDESAVSLKDDTVVSLEEDGDYMIVDVPTPNQAQSDPSEEEPTTAPSEVHPQPSLSVEELDSTSVAEQDVQGDAIGVVEASEENDNEQSLMDIQSTDDVDAAMSKSEGPSTLFNEYVHEALSHQAENIAIADDVLGDQEASGDEHTEEAELANEKAELASIGDLSTPGENVSISGEDDAQESLVMDITDNASISDDLPATGNVVNEENTTFLDDEMMIDTPAVPEQEHMLVAGAPSPADVPDMTSKKKMDQSYMAEQADDDNEVMLLAADESESPGVGQGEGQGAVGQAAPLANKLEGKSLRSCTPVPAEEQPSLLPSEAAISAAGEAREAAEEMPPTGQTDEVSDVKPEDEELPFAVDVSDDSAWESSETLGAQREWADEQQEEEQEEKEHVDDGHAKDEEEILKDSDEPCGAPTNEDNGGDEEAQTEAEFGDQEVIGETLLSQREAAFDESSSEINEQEEHSESQQMSDEIGFTGATEELLPSDDTSFEEDTGDALEEASSEPVEVILIESENSEEEAEGDLDDGEDEEGEGYEDEDEELGYSIGEDDEEYPEKHEVADTDDDEGDDSVEVIEGDEYEDESGMMDQFDADPTTKMSDEPVIVDLEDGGDDVPSNDGTGGDLQNPEETSQDAADVGDHTSGMADT</sequence>
<feature type="compositionally biased region" description="Acidic residues" evidence="3">
    <location>
        <begin position="854"/>
        <end position="870"/>
    </location>
</feature>
<dbReference type="AlphaFoldDB" id="A0A507E646"/>
<evidence type="ECO:0000256" key="1">
    <source>
        <dbReference type="ARBA" id="ARBA00004123"/>
    </source>
</evidence>
<feature type="compositionally biased region" description="Basic and acidic residues" evidence="3">
    <location>
        <begin position="491"/>
        <end position="517"/>
    </location>
</feature>
<evidence type="ECO:0000259" key="4">
    <source>
        <dbReference type="Pfam" id="PF07967"/>
    </source>
</evidence>
<evidence type="ECO:0000259" key="5">
    <source>
        <dbReference type="Pfam" id="PF08600"/>
    </source>
</evidence>
<dbReference type="Pfam" id="PF08600">
    <property type="entry name" value="NuBaID_C"/>
    <property type="match status" value="1"/>
</dbReference>
<dbReference type="Pfam" id="PF07967">
    <property type="entry name" value="zf-C3HC"/>
    <property type="match status" value="1"/>
</dbReference>
<feature type="compositionally biased region" description="Acidic residues" evidence="3">
    <location>
        <begin position="925"/>
        <end position="939"/>
    </location>
</feature>
<feature type="domain" description="C3HC-type" evidence="4">
    <location>
        <begin position="50"/>
        <end position="110"/>
    </location>
</feature>
<feature type="compositionally biased region" description="Acidic residues" evidence="3">
    <location>
        <begin position="1066"/>
        <end position="1089"/>
    </location>
</feature>
<feature type="compositionally biased region" description="Acidic residues" evidence="3">
    <location>
        <begin position="993"/>
        <end position="1007"/>
    </location>
</feature>
<feature type="region of interest" description="Disordered" evidence="3">
    <location>
        <begin position="255"/>
        <end position="287"/>
    </location>
</feature>
<keyword evidence="2" id="KW-0539">Nucleus</keyword>
<protein>
    <recommendedName>
        <fullName evidence="8">C3HC-type domain-containing protein</fullName>
    </recommendedName>
</protein>